<feature type="region of interest" description="Disordered" evidence="2">
    <location>
        <begin position="231"/>
        <end position="350"/>
    </location>
</feature>
<dbReference type="Pfam" id="PF06487">
    <property type="entry name" value="SAP18"/>
    <property type="match status" value="1"/>
</dbReference>
<dbReference type="PANTHER" id="PTHR13082">
    <property type="entry name" value="SAP18"/>
    <property type="match status" value="1"/>
</dbReference>
<name>A0A6A6PE67_9PEZI</name>
<evidence type="ECO:0000313" key="4">
    <source>
        <dbReference type="Proteomes" id="UP000799766"/>
    </source>
</evidence>
<protein>
    <submittedName>
        <fullName evidence="3">Sin3 associated polypeptide p18-domain-containing protein</fullName>
    </submittedName>
</protein>
<sequence>MATTTAPATLDRTTSTPFLLRLYYRQTSFHRPDEFAPNNAAGGSALPPHVHVHTWPTCSLRELALLLAQAVPADVLPSPQAGTRVAFRLVFPDTRRSGGPGPGGGAGPARFVAKEMGSVVIGAVERDDEEEKEEGAGEGVDGAGEDTTPAEESTKTGNVRSDGPTAAAPPEHKDEPARHPRKRRKVRLSAQPPRFTTRRVPADDDNASATLASARFVVGDFISCAIFPPLADGSVAPPPPPPPPPPLPPPSAAAFGAGGRRPPPANEYAQPSRPPRENGYGGGGADRYGGGGGYGRPGGGGGRRSYDGGRLGAGGMPHGEWRRGEMPPGDGGYGSQGGGYYGRGRGRGRW</sequence>
<dbReference type="EMBL" id="MU001670">
    <property type="protein sequence ID" value="KAF2462039.1"/>
    <property type="molecule type" value="Genomic_DNA"/>
</dbReference>
<comment type="similarity">
    <text evidence="1">Belongs to the SAP18 family.</text>
</comment>
<dbReference type="PANTHER" id="PTHR13082:SF0">
    <property type="entry name" value="HISTONE DEACETYLASE COMPLEX SUBUNIT SAP18"/>
    <property type="match status" value="1"/>
</dbReference>
<dbReference type="InterPro" id="IPR042534">
    <property type="entry name" value="SAP18_sf"/>
</dbReference>
<dbReference type="Proteomes" id="UP000799766">
    <property type="component" value="Unassembled WGS sequence"/>
</dbReference>
<organism evidence="3 4">
    <name type="scientific">Lineolata rhizophorae</name>
    <dbReference type="NCBI Taxonomy" id="578093"/>
    <lineage>
        <taxon>Eukaryota</taxon>
        <taxon>Fungi</taxon>
        <taxon>Dikarya</taxon>
        <taxon>Ascomycota</taxon>
        <taxon>Pezizomycotina</taxon>
        <taxon>Dothideomycetes</taxon>
        <taxon>Dothideomycetes incertae sedis</taxon>
        <taxon>Lineolatales</taxon>
        <taxon>Lineolataceae</taxon>
        <taxon>Lineolata</taxon>
    </lineage>
</organism>
<accession>A0A6A6PE67</accession>
<feature type="compositionally biased region" description="Gly residues" evidence="2">
    <location>
        <begin position="279"/>
        <end position="317"/>
    </location>
</feature>
<evidence type="ECO:0000256" key="1">
    <source>
        <dbReference type="ARBA" id="ARBA00009143"/>
    </source>
</evidence>
<dbReference type="Gene3D" id="3.10.20.550">
    <property type="entry name" value="ASAP complex, SAP18 subunit"/>
    <property type="match status" value="1"/>
</dbReference>
<dbReference type="InterPro" id="IPR010516">
    <property type="entry name" value="SAP18"/>
</dbReference>
<gene>
    <name evidence="3" type="ORF">BDY21DRAFT_368177</name>
</gene>
<feature type="region of interest" description="Disordered" evidence="2">
    <location>
        <begin position="123"/>
        <end position="206"/>
    </location>
</feature>
<dbReference type="AlphaFoldDB" id="A0A6A6PE67"/>
<dbReference type="GO" id="GO:0005634">
    <property type="term" value="C:nucleus"/>
    <property type="evidence" value="ECO:0007669"/>
    <property type="project" value="TreeGrafter"/>
</dbReference>
<feature type="compositionally biased region" description="Pro residues" evidence="2">
    <location>
        <begin position="236"/>
        <end position="251"/>
    </location>
</feature>
<feature type="compositionally biased region" description="Gly residues" evidence="2">
    <location>
        <begin position="329"/>
        <end position="343"/>
    </location>
</feature>
<dbReference type="OrthoDB" id="440566at2759"/>
<reference evidence="3" key="1">
    <citation type="journal article" date="2020" name="Stud. Mycol.">
        <title>101 Dothideomycetes genomes: a test case for predicting lifestyles and emergence of pathogens.</title>
        <authorList>
            <person name="Haridas S."/>
            <person name="Albert R."/>
            <person name="Binder M."/>
            <person name="Bloem J."/>
            <person name="Labutti K."/>
            <person name="Salamov A."/>
            <person name="Andreopoulos B."/>
            <person name="Baker S."/>
            <person name="Barry K."/>
            <person name="Bills G."/>
            <person name="Bluhm B."/>
            <person name="Cannon C."/>
            <person name="Castanera R."/>
            <person name="Culley D."/>
            <person name="Daum C."/>
            <person name="Ezra D."/>
            <person name="Gonzalez J."/>
            <person name="Henrissat B."/>
            <person name="Kuo A."/>
            <person name="Liang C."/>
            <person name="Lipzen A."/>
            <person name="Lutzoni F."/>
            <person name="Magnuson J."/>
            <person name="Mondo S."/>
            <person name="Nolan M."/>
            <person name="Ohm R."/>
            <person name="Pangilinan J."/>
            <person name="Park H.-J."/>
            <person name="Ramirez L."/>
            <person name="Alfaro M."/>
            <person name="Sun H."/>
            <person name="Tritt A."/>
            <person name="Yoshinaga Y."/>
            <person name="Zwiers L.-H."/>
            <person name="Turgeon B."/>
            <person name="Goodwin S."/>
            <person name="Spatafora J."/>
            <person name="Crous P."/>
            <person name="Grigoriev I."/>
        </authorList>
    </citation>
    <scope>NUCLEOTIDE SEQUENCE</scope>
    <source>
        <strain evidence="3">ATCC 16933</strain>
    </source>
</reference>
<evidence type="ECO:0000313" key="3">
    <source>
        <dbReference type="EMBL" id="KAF2462039.1"/>
    </source>
</evidence>
<evidence type="ECO:0000256" key="2">
    <source>
        <dbReference type="SAM" id="MobiDB-lite"/>
    </source>
</evidence>
<keyword evidence="4" id="KW-1185">Reference proteome</keyword>
<proteinExistence type="inferred from homology"/>